<name>A0A6A6EE58_9PEZI</name>
<evidence type="ECO:0000313" key="2">
    <source>
        <dbReference type="EMBL" id="KAF2190307.1"/>
    </source>
</evidence>
<feature type="region of interest" description="Disordered" evidence="1">
    <location>
        <begin position="54"/>
        <end position="102"/>
    </location>
</feature>
<proteinExistence type="predicted"/>
<evidence type="ECO:0000256" key="1">
    <source>
        <dbReference type="SAM" id="MobiDB-lite"/>
    </source>
</evidence>
<accession>A0A6A6EE58</accession>
<dbReference type="AlphaFoldDB" id="A0A6A6EE58"/>
<keyword evidence="3" id="KW-1185">Reference proteome</keyword>
<evidence type="ECO:0000313" key="3">
    <source>
        <dbReference type="Proteomes" id="UP000800200"/>
    </source>
</evidence>
<sequence>MLSHSAVQEGSIPGCLFHLPISLVFVFDIAAMVTVNMEVVNFFQPRVPARSLPLSQPPKLPVPHKKKEKEEAAFAQPNNQLVSKVDNRGLVAPGGNEEDHSEFPIEQLLLPKLPTDTAAAMPSKSAYALHHSDEQVLNNYGKPSDKAEPTPPHQVQNRGSGSTQENPIAIDKDDNDEMQSIFGDIGCINAERDAKPRKNSPFDDVPRTKEFLEQFFG</sequence>
<gene>
    <name evidence="2" type="ORF">K469DRAFT_27409</name>
</gene>
<reference evidence="2" key="1">
    <citation type="journal article" date="2020" name="Stud. Mycol.">
        <title>101 Dothideomycetes genomes: a test case for predicting lifestyles and emergence of pathogens.</title>
        <authorList>
            <person name="Haridas S."/>
            <person name="Albert R."/>
            <person name="Binder M."/>
            <person name="Bloem J."/>
            <person name="Labutti K."/>
            <person name="Salamov A."/>
            <person name="Andreopoulos B."/>
            <person name="Baker S."/>
            <person name="Barry K."/>
            <person name="Bills G."/>
            <person name="Bluhm B."/>
            <person name="Cannon C."/>
            <person name="Castanera R."/>
            <person name="Culley D."/>
            <person name="Daum C."/>
            <person name="Ezra D."/>
            <person name="Gonzalez J."/>
            <person name="Henrissat B."/>
            <person name="Kuo A."/>
            <person name="Liang C."/>
            <person name="Lipzen A."/>
            <person name="Lutzoni F."/>
            <person name="Magnuson J."/>
            <person name="Mondo S."/>
            <person name="Nolan M."/>
            <person name="Ohm R."/>
            <person name="Pangilinan J."/>
            <person name="Park H.-J."/>
            <person name="Ramirez L."/>
            <person name="Alfaro M."/>
            <person name="Sun H."/>
            <person name="Tritt A."/>
            <person name="Yoshinaga Y."/>
            <person name="Zwiers L.-H."/>
            <person name="Turgeon B."/>
            <person name="Goodwin S."/>
            <person name="Spatafora J."/>
            <person name="Crous P."/>
            <person name="Grigoriev I."/>
        </authorList>
    </citation>
    <scope>NUCLEOTIDE SEQUENCE</scope>
    <source>
        <strain evidence="2">CBS 207.26</strain>
    </source>
</reference>
<organism evidence="2 3">
    <name type="scientific">Zopfia rhizophila CBS 207.26</name>
    <dbReference type="NCBI Taxonomy" id="1314779"/>
    <lineage>
        <taxon>Eukaryota</taxon>
        <taxon>Fungi</taxon>
        <taxon>Dikarya</taxon>
        <taxon>Ascomycota</taxon>
        <taxon>Pezizomycotina</taxon>
        <taxon>Dothideomycetes</taxon>
        <taxon>Dothideomycetes incertae sedis</taxon>
        <taxon>Zopfiaceae</taxon>
        <taxon>Zopfia</taxon>
    </lineage>
</organism>
<protein>
    <submittedName>
        <fullName evidence="2">Uncharacterized protein</fullName>
    </submittedName>
</protein>
<dbReference type="Proteomes" id="UP000800200">
    <property type="component" value="Unassembled WGS sequence"/>
</dbReference>
<dbReference type="EMBL" id="ML994619">
    <property type="protein sequence ID" value="KAF2190307.1"/>
    <property type="molecule type" value="Genomic_DNA"/>
</dbReference>
<feature type="region of interest" description="Disordered" evidence="1">
    <location>
        <begin position="137"/>
        <end position="176"/>
    </location>
</feature>
<feature type="compositionally biased region" description="Polar residues" evidence="1">
    <location>
        <begin position="153"/>
        <end position="166"/>
    </location>
</feature>